<feature type="chain" id="PRO_5042901500" description="Peptidase A1 domain-containing protein" evidence="6">
    <location>
        <begin position="23"/>
        <end position="457"/>
    </location>
</feature>
<keyword evidence="5" id="KW-0645">Protease</keyword>
<dbReference type="InterPro" id="IPR033121">
    <property type="entry name" value="PEPTIDASE_A1"/>
</dbReference>
<feature type="disulfide bond" evidence="4">
    <location>
        <begin position="378"/>
        <end position="416"/>
    </location>
</feature>
<dbReference type="InterPro" id="IPR001969">
    <property type="entry name" value="Aspartic_peptidase_AS"/>
</dbReference>
<evidence type="ECO:0000256" key="2">
    <source>
        <dbReference type="ARBA" id="ARBA00022750"/>
    </source>
</evidence>
<dbReference type="CDD" id="cd05471">
    <property type="entry name" value="pepsin_like"/>
    <property type="match status" value="1"/>
</dbReference>
<evidence type="ECO:0000256" key="5">
    <source>
        <dbReference type="RuleBase" id="RU000454"/>
    </source>
</evidence>
<dbReference type="InterPro" id="IPR001461">
    <property type="entry name" value="Aspartic_peptidase_A1"/>
</dbReference>
<feature type="active site" evidence="3">
    <location>
        <position position="108"/>
    </location>
</feature>
<evidence type="ECO:0000259" key="7">
    <source>
        <dbReference type="PROSITE" id="PS51767"/>
    </source>
</evidence>
<dbReference type="GO" id="GO:0000324">
    <property type="term" value="C:fungal-type vacuole"/>
    <property type="evidence" value="ECO:0007669"/>
    <property type="project" value="TreeGrafter"/>
</dbReference>
<feature type="active site" evidence="3">
    <location>
        <position position="341"/>
    </location>
</feature>
<keyword evidence="9" id="KW-1185">Reference proteome</keyword>
<evidence type="ECO:0000313" key="9">
    <source>
        <dbReference type="Proteomes" id="UP001303373"/>
    </source>
</evidence>
<protein>
    <recommendedName>
        <fullName evidence="7">Peptidase A1 domain-containing protein</fullName>
    </recommendedName>
</protein>
<keyword evidence="5" id="KW-0378">Hydrolase</keyword>
<dbReference type="SUPFAM" id="SSF50630">
    <property type="entry name" value="Acid proteases"/>
    <property type="match status" value="1"/>
</dbReference>
<dbReference type="PROSITE" id="PS51767">
    <property type="entry name" value="PEPTIDASE_A1"/>
    <property type="match status" value="1"/>
</dbReference>
<keyword evidence="6" id="KW-0732">Signal</keyword>
<feature type="domain" description="Peptidase A1" evidence="7">
    <location>
        <begin position="92"/>
        <end position="453"/>
    </location>
</feature>
<dbReference type="InterPro" id="IPR034164">
    <property type="entry name" value="Pepsin-like_dom"/>
</dbReference>
<organism evidence="8 9">
    <name type="scientific">Acrodontium crateriforme</name>
    <dbReference type="NCBI Taxonomy" id="150365"/>
    <lineage>
        <taxon>Eukaryota</taxon>
        <taxon>Fungi</taxon>
        <taxon>Dikarya</taxon>
        <taxon>Ascomycota</taxon>
        <taxon>Pezizomycotina</taxon>
        <taxon>Dothideomycetes</taxon>
        <taxon>Dothideomycetidae</taxon>
        <taxon>Mycosphaerellales</taxon>
        <taxon>Teratosphaeriaceae</taxon>
        <taxon>Acrodontium</taxon>
    </lineage>
</organism>
<dbReference type="AlphaFoldDB" id="A0AAQ3RE84"/>
<sequence>MGSLSKFFNLTAALACVQCVSARGRVYQHANAKFTMHNAQPFAPASPLVVTENVLSLSTQQVGQRARSSRALHKLLPGGNAPLIPTQYGVSYTVQIDFGGELFSVIFDTGSSDLWLPSSDVECFDIDSNPVDSSECAFGPLYVGTYREGQIADENMLISYGDGEWVVGTVGYEPVCLAGINVDHQEVGLIHRAFWQGDNATSGLLGFAYPSLTGAYNGTDALNDSPATQLPYTNWFFSAIERNLVNPMFSIAIQRGVSGGGGQLALGGLPDIAFTPDFASTPLRILELTENIVGVSNYTFYTIIPDSFILRNDTNVHKRRFDWRSINRQSINATGVPVIIDSGTTLMYLPEYLVDEVSAAFSPPATYIAASGLYEVDCDSIPPYFAVVIGGLEIAIDPRDMILQNDLALDSSTGMCVIGLQSNGDSVLSILGDSFLKNVVAVFDVGASEMRFATHLY</sequence>
<comment type="similarity">
    <text evidence="1 5">Belongs to the peptidase A1 family.</text>
</comment>
<dbReference type="Pfam" id="PF00026">
    <property type="entry name" value="Asp"/>
    <property type="match status" value="1"/>
</dbReference>
<name>A0AAQ3RE84_9PEZI</name>
<keyword evidence="2 5" id="KW-0064">Aspartyl protease</keyword>
<reference evidence="8 9" key="1">
    <citation type="submission" date="2023-11" db="EMBL/GenBank/DDBJ databases">
        <title>An acidophilic fungus is an integral part of prey digestion in a carnivorous sundew plant.</title>
        <authorList>
            <person name="Tsai I.J."/>
        </authorList>
    </citation>
    <scope>NUCLEOTIDE SEQUENCE [LARGE SCALE GENOMIC DNA]</scope>
    <source>
        <strain evidence="8">169a</strain>
    </source>
</reference>
<accession>A0AAQ3RE84</accession>
<dbReference type="PANTHER" id="PTHR47966:SF47">
    <property type="entry name" value="ENDOPEPTIDASE, PUTATIVE (AFU_ORTHOLOGUE AFUA_3G01220)-RELATED"/>
    <property type="match status" value="1"/>
</dbReference>
<dbReference type="GO" id="GO:0006508">
    <property type="term" value="P:proteolysis"/>
    <property type="evidence" value="ECO:0007669"/>
    <property type="project" value="UniProtKB-KW"/>
</dbReference>
<dbReference type="PRINTS" id="PR00792">
    <property type="entry name" value="PEPSIN"/>
</dbReference>
<evidence type="ECO:0000256" key="6">
    <source>
        <dbReference type="SAM" id="SignalP"/>
    </source>
</evidence>
<evidence type="ECO:0000256" key="3">
    <source>
        <dbReference type="PIRSR" id="PIRSR601461-1"/>
    </source>
</evidence>
<gene>
    <name evidence="8" type="ORF">R9X50_00760100</name>
</gene>
<evidence type="ECO:0000256" key="1">
    <source>
        <dbReference type="ARBA" id="ARBA00007447"/>
    </source>
</evidence>
<proteinExistence type="inferred from homology"/>
<dbReference type="Gene3D" id="2.40.70.10">
    <property type="entry name" value="Acid Proteases"/>
    <property type="match status" value="2"/>
</dbReference>
<dbReference type="Proteomes" id="UP001303373">
    <property type="component" value="Chromosome 13"/>
</dbReference>
<dbReference type="PANTHER" id="PTHR47966">
    <property type="entry name" value="BETA-SITE APP-CLEAVING ENZYME, ISOFORM A-RELATED"/>
    <property type="match status" value="1"/>
</dbReference>
<keyword evidence="4" id="KW-1015">Disulfide bond</keyword>
<dbReference type="InterPro" id="IPR021109">
    <property type="entry name" value="Peptidase_aspartic_dom_sf"/>
</dbReference>
<dbReference type="PROSITE" id="PS00141">
    <property type="entry name" value="ASP_PROTEASE"/>
    <property type="match status" value="2"/>
</dbReference>
<feature type="signal peptide" evidence="6">
    <location>
        <begin position="1"/>
        <end position="22"/>
    </location>
</feature>
<evidence type="ECO:0000313" key="8">
    <source>
        <dbReference type="EMBL" id="WPH04708.1"/>
    </source>
</evidence>
<evidence type="ECO:0000256" key="4">
    <source>
        <dbReference type="PIRSR" id="PIRSR601461-2"/>
    </source>
</evidence>
<dbReference type="EMBL" id="CP138592">
    <property type="protein sequence ID" value="WPH04708.1"/>
    <property type="molecule type" value="Genomic_DNA"/>
</dbReference>
<dbReference type="GO" id="GO:0004190">
    <property type="term" value="F:aspartic-type endopeptidase activity"/>
    <property type="evidence" value="ECO:0007669"/>
    <property type="project" value="UniProtKB-KW"/>
</dbReference>